<reference evidence="2 3" key="1">
    <citation type="submission" date="2017-04" db="EMBL/GenBank/DDBJ databases">
        <authorList>
            <person name="Afonso C.L."/>
            <person name="Miller P.J."/>
            <person name="Scott M.A."/>
            <person name="Spackman E."/>
            <person name="Goraichik I."/>
            <person name="Dimitrov K.M."/>
            <person name="Suarez D.L."/>
            <person name="Swayne D.E."/>
        </authorList>
    </citation>
    <scope>NUCLEOTIDE SEQUENCE [LARGE SCALE GENOMIC DNA]</scope>
    <source>
        <strain evidence="2 3">LMG26642</strain>
    </source>
</reference>
<feature type="signal peptide" evidence="1">
    <location>
        <begin position="1"/>
        <end position="24"/>
    </location>
</feature>
<proteinExistence type="predicted"/>
<evidence type="ECO:0000313" key="3">
    <source>
        <dbReference type="Proteomes" id="UP000193435"/>
    </source>
</evidence>
<protein>
    <submittedName>
        <fullName evidence="2">Uncharacterized protein</fullName>
    </submittedName>
</protein>
<dbReference type="AlphaFoldDB" id="A0A1X7MV71"/>
<dbReference type="EMBL" id="FXBJ01000002">
    <property type="protein sequence ID" value="SMH28219.1"/>
    <property type="molecule type" value="Genomic_DNA"/>
</dbReference>
<sequence length="88" mass="9732">MIKKLKLACLAAALILEVSPFISNSTYVYTNQVPGVTTTENIISDSEISEVEYLTFSCSSYLTIEEKQGADVRDISEEKNKILPKIAN</sequence>
<name>A0A1X7MV71_9LACT</name>
<gene>
    <name evidence="2" type="ORF">SAMN04488700_0871</name>
</gene>
<dbReference type="Proteomes" id="UP000193435">
    <property type="component" value="Unassembled WGS sequence"/>
</dbReference>
<accession>A0A1X7MV71</accession>
<evidence type="ECO:0000313" key="2">
    <source>
        <dbReference type="EMBL" id="SMH28219.1"/>
    </source>
</evidence>
<dbReference type="RefSeq" id="WP_085559100.1">
    <property type="nucleotide sequence ID" value="NZ_FOAH01000006.1"/>
</dbReference>
<evidence type="ECO:0000256" key="1">
    <source>
        <dbReference type="SAM" id="SignalP"/>
    </source>
</evidence>
<organism evidence="2 3">
    <name type="scientific">Carnobacterium iners</name>
    <dbReference type="NCBI Taxonomy" id="1073423"/>
    <lineage>
        <taxon>Bacteria</taxon>
        <taxon>Bacillati</taxon>
        <taxon>Bacillota</taxon>
        <taxon>Bacilli</taxon>
        <taxon>Lactobacillales</taxon>
        <taxon>Carnobacteriaceae</taxon>
        <taxon>Carnobacterium</taxon>
    </lineage>
</organism>
<keyword evidence="1" id="KW-0732">Signal</keyword>
<feature type="chain" id="PRO_5010890340" evidence="1">
    <location>
        <begin position="25"/>
        <end position="88"/>
    </location>
</feature>
<keyword evidence="3" id="KW-1185">Reference proteome</keyword>